<dbReference type="Proteomes" id="UP001057375">
    <property type="component" value="Unassembled WGS sequence"/>
</dbReference>
<keyword evidence="2" id="KW-1185">Reference proteome</keyword>
<protein>
    <submittedName>
        <fullName evidence="1">Uncharacterized protein</fullName>
    </submittedName>
</protein>
<sequence>MNPHALMPAEPHDLGNVIRLDRTDTEAPILHILDVGLYMLVADIAKLLQLELVSQEPAKSFIRLQVSLPGLIAALPIVLVYLPDLSLQIFIYPHDLPPSILLRLKIGRTSPAGTELPFLAFLYISIPAKYCTELESNCNPCLSLSLSFVKIETDKPICNS</sequence>
<evidence type="ECO:0000313" key="2">
    <source>
        <dbReference type="Proteomes" id="UP001057375"/>
    </source>
</evidence>
<name>A0ABQ5KB17_9EUKA</name>
<evidence type="ECO:0000313" key="1">
    <source>
        <dbReference type="EMBL" id="GKT29633.1"/>
    </source>
</evidence>
<proteinExistence type="predicted"/>
<comment type="caution">
    <text evidence="1">The sequence shown here is derived from an EMBL/GenBank/DDBJ whole genome shotgun (WGS) entry which is preliminary data.</text>
</comment>
<dbReference type="EMBL" id="BQXS01000931">
    <property type="protein sequence ID" value="GKT29633.1"/>
    <property type="molecule type" value="Genomic_DNA"/>
</dbReference>
<reference evidence="1" key="1">
    <citation type="submission" date="2022-03" db="EMBL/GenBank/DDBJ databases">
        <title>Draft genome sequence of Aduncisulcus paluster, a free-living microaerophilic Fornicata.</title>
        <authorList>
            <person name="Yuyama I."/>
            <person name="Kume K."/>
            <person name="Tamura T."/>
            <person name="Inagaki Y."/>
            <person name="Hashimoto T."/>
        </authorList>
    </citation>
    <scope>NUCLEOTIDE SEQUENCE</scope>
    <source>
        <strain evidence="1">NY0171</strain>
    </source>
</reference>
<gene>
    <name evidence="1" type="ORF">ADUPG1_001241</name>
</gene>
<organism evidence="1 2">
    <name type="scientific">Aduncisulcus paluster</name>
    <dbReference type="NCBI Taxonomy" id="2918883"/>
    <lineage>
        <taxon>Eukaryota</taxon>
        <taxon>Metamonada</taxon>
        <taxon>Carpediemonas-like organisms</taxon>
        <taxon>Aduncisulcus</taxon>
    </lineage>
</organism>
<accession>A0ABQ5KB17</accession>